<feature type="domain" description="DUF1835" evidence="1">
    <location>
        <begin position="5"/>
        <end position="128"/>
    </location>
</feature>
<evidence type="ECO:0000313" key="3">
    <source>
        <dbReference type="EMBL" id="OOM14588.1"/>
    </source>
</evidence>
<evidence type="ECO:0008006" key="5">
    <source>
        <dbReference type="Google" id="ProtNLM"/>
    </source>
</evidence>
<gene>
    <name evidence="3" type="ORF">CLOSAC_14680</name>
</gene>
<dbReference type="RefSeq" id="WP_077864836.1">
    <property type="nucleotide sequence ID" value="NZ_LZYZ01000002.1"/>
</dbReference>
<sequence>MSNIIHICFSQSAGGNLKHAIKKKKLFEGKKIIVFPDDISIGKIGNDMNLDERLEWWDMINKEEATIHSEEIDYLKRSYKKFYKEISNINDADIIYLWYGECSNDMCGMMNTLELLKDKIDNIYFVNVSEKIHANDNIIYTYKSVSEVITEKLKEFIPIKRKIKYQEYHDLVSKWSLLKKDNSILRILKDGKVQSLSEDYFDIYILKHTENEFRKSARTVGRVMAYSEMKISDEYIFWRIGELTKSGMLEYKGEFGIMREMEIKITQKGIEYMSTDPEAISFWKNRETEEQFEREKINEAKKQGRMEEKIDIAKKLMDILEVEVIAEKTGLTAMQVKNLIN</sequence>
<dbReference type="InterPro" id="IPR022123">
    <property type="entry name" value="DUF3658"/>
</dbReference>
<feature type="domain" description="DUF3658" evidence="2">
    <location>
        <begin position="158"/>
        <end position="262"/>
    </location>
</feature>
<dbReference type="Proteomes" id="UP000191154">
    <property type="component" value="Unassembled WGS sequence"/>
</dbReference>
<dbReference type="EMBL" id="LZYZ01000002">
    <property type="protein sequence ID" value="OOM14588.1"/>
    <property type="molecule type" value="Genomic_DNA"/>
</dbReference>
<dbReference type="InterPro" id="IPR014973">
    <property type="entry name" value="DUF1835"/>
</dbReference>
<accession>A0A1S8NDV2</accession>
<name>A0A1S8NDV2_CLOSA</name>
<dbReference type="STRING" id="169679.CSACC_19850"/>
<reference evidence="3 4" key="1">
    <citation type="submission" date="2016-05" db="EMBL/GenBank/DDBJ databases">
        <title>Microbial solvent formation.</title>
        <authorList>
            <person name="Poehlein A."/>
            <person name="Montoya Solano J.D."/>
            <person name="Flitsch S."/>
            <person name="Krabben P."/>
            <person name="Duerre P."/>
            <person name="Daniel R."/>
        </authorList>
    </citation>
    <scope>NUCLEOTIDE SEQUENCE [LARGE SCALE GENOMIC DNA]</scope>
    <source>
        <strain evidence="3 4">L1-8</strain>
    </source>
</reference>
<dbReference type="Pfam" id="PF12395">
    <property type="entry name" value="DUF3658"/>
    <property type="match status" value="1"/>
</dbReference>
<proteinExistence type="predicted"/>
<evidence type="ECO:0000313" key="4">
    <source>
        <dbReference type="Proteomes" id="UP000191154"/>
    </source>
</evidence>
<evidence type="ECO:0000259" key="1">
    <source>
        <dbReference type="Pfam" id="PF08874"/>
    </source>
</evidence>
<evidence type="ECO:0000259" key="2">
    <source>
        <dbReference type="Pfam" id="PF12395"/>
    </source>
</evidence>
<dbReference type="AlphaFoldDB" id="A0A1S8NDV2"/>
<dbReference type="Pfam" id="PF08874">
    <property type="entry name" value="DUF1835"/>
    <property type="match status" value="1"/>
</dbReference>
<comment type="caution">
    <text evidence="3">The sequence shown here is derived from an EMBL/GenBank/DDBJ whole genome shotgun (WGS) entry which is preliminary data.</text>
</comment>
<organism evidence="3 4">
    <name type="scientific">Clostridium saccharobutylicum</name>
    <dbReference type="NCBI Taxonomy" id="169679"/>
    <lineage>
        <taxon>Bacteria</taxon>
        <taxon>Bacillati</taxon>
        <taxon>Bacillota</taxon>
        <taxon>Clostridia</taxon>
        <taxon>Eubacteriales</taxon>
        <taxon>Clostridiaceae</taxon>
        <taxon>Clostridium</taxon>
    </lineage>
</organism>
<protein>
    <recommendedName>
        <fullName evidence="5">DUF1835 domain-containing protein</fullName>
    </recommendedName>
</protein>